<name>A0A2P2N0U5_RHIMU</name>
<sequence length="29" mass="3225">MMLESVGSEEKSPISLSVMDSTKGYYEIL</sequence>
<organism evidence="1">
    <name type="scientific">Rhizophora mucronata</name>
    <name type="common">Asiatic mangrove</name>
    <dbReference type="NCBI Taxonomy" id="61149"/>
    <lineage>
        <taxon>Eukaryota</taxon>
        <taxon>Viridiplantae</taxon>
        <taxon>Streptophyta</taxon>
        <taxon>Embryophyta</taxon>
        <taxon>Tracheophyta</taxon>
        <taxon>Spermatophyta</taxon>
        <taxon>Magnoliopsida</taxon>
        <taxon>eudicotyledons</taxon>
        <taxon>Gunneridae</taxon>
        <taxon>Pentapetalae</taxon>
        <taxon>rosids</taxon>
        <taxon>fabids</taxon>
        <taxon>Malpighiales</taxon>
        <taxon>Rhizophoraceae</taxon>
        <taxon>Rhizophora</taxon>
    </lineage>
</organism>
<dbReference type="AlphaFoldDB" id="A0A2P2N0U5"/>
<evidence type="ECO:0000313" key="1">
    <source>
        <dbReference type="EMBL" id="MBX36107.1"/>
    </source>
</evidence>
<proteinExistence type="predicted"/>
<protein>
    <submittedName>
        <fullName evidence="1">Uncharacterized protein</fullName>
    </submittedName>
</protein>
<reference evidence="1" key="1">
    <citation type="submission" date="2018-02" db="EMBL/GenBank/DDBJ databases">
        <title>Rhizophora mucronata_Transcriptome.</title>
        <authorList>
            <person name="Meera S.P."/>
            <person name="Sreeshan A."/>
            <person name="Augustine A."/>
        </authorList>
    </citation>
    <scope>NUCLEOTIDE SEQUENCE</scope>
    <source>
        <tissue evidence="1">Leaf</tissue>
    </source>
</reference>
<dbReference type="EMBL" id="GGEC01055623">
    <property type="protein sequence ID" value="MBX36107.1"/>
    <property type="molecule type" value="Transcribed_RNA"/>
</dbReference>
<accession>A0A2P2N0U5</accession>